<feature type="compositionally biased region" description="Low complexity" evidence="2">
    <location>
        <begin position="639"/>
        <end position="654"/>
    </location>
</feature>
<feature type="compositionally biased region" description="Pro residues" evidence="2">
    <location>
        <begin position="11"/>
        <end position="20"/>
    </location>
</feature>
<dbReference type="Pfam" id="PF13432">
    <property type="entry name" value="TPR_16"/>
    <property type="match status" value="2"/>
</dbReference>
<evidence type="ECO:0000256" key="1">
    <source>
        <dbReference type="PROSITE-ProRule" id="PRU00339"/>
    </source>
</evidence>
<accession>A0A0D2LBP2</accession>
<dbReference type="Gene3D" id="1.25.40.10">
    <property type="entry name" value="Tetratricopeptide repeat domain"/>
    <property type="match status" value="2"/>
</dbReference>
<feature type="compositionally biased region" description="Acidic residues" evidence="2">
    <location>
        <begin position="1"/>
        <end position="10"/>
    </location>
</feature>
<evidence type="ECO:0000256" key="2">
    <source>
        <dbReference type="SAM" id="MobiDB-lite"/>
    </source>
</evidence>
<dbReference type="InterPro" id="IPR011990">
    <property type="entry name" value="TPR-like_helical_dom_sf"/>
</dbReference>
<dbReference type="PROSITE" id="PS50005">
    <property type="entry name" value="TPR"/>
    <property type="match status" value="1"/>
</dbReference>
<dbReference type="GO" id="GO:0006417">
    <property type="term" value="P:regulation of translation"/>
    <property type="evidence" value="ECO:0007669"/>
    <property type="project" value="TreeGrafter"/>
</dbReference>
<dbReference type="InterPro" id="IPR019734">
    <property type="entry name" value="TPR_rpt"/>
</dbReference>
<dbReference type="EMBL" id="KK100720">
    <property type="protein sequence ID" value="KIZ04129.1"/>
    <property type="molecule type" value="Genomic_DNA"/>
</dbReference>
<dbReference type="GO" id="GO:0003729">
    <property type="term" value="F:mRNA binding"/>
    <property type="evidence" value="ECO:0007669"/>
    <property type="project" value="InterPro"/>
</dbReference>
<keyword evidence="1" id="KW-0802">TPR repeat</keyword>
<dbReference type="RefSeq" id="XP_013903148.1">
    <property type="nucleotide sequence ID" value="XM_014047694.1"/>
</dbReference>
<dbReference type="Proteomes" id="UP000054498">
    <property type="component" value="Unassembled WGS sequence"/>
</dbReference>
<dbReference type="PANTHER" id="PTHR44917">
    <property type="entry name" value="PROTEIN HIGH CHLOROPHYLL FLUORESCENT 107"/>
    <property type="match status" value="1"/>
</dbReference>
<dbReference type="GO" id="GO:0003727">
    <property type="term" value="F:single-stranded RNA binding"/>
    <property type="evidence" value="ECO:0007669"/>
    <property type="project" value="TreeGrafter"/>
</dbReference>
<sequence length="662" mass="71174">MEDTADDPLDDAPPPPPRAPAQPLKINTDLRLYRARLSRMMANLAQDGSERRRLLRDSEAGLRRCLESDPTDPRAYVSLGKILLQQKRFDEARKLYADGTANTGNTNPYIWASWGYLEYRTGNVSRARKLFDAAIVVDETHAAAWHKWGMLEMRQGNFLRARDLWTRGIQKCRRAPQKSNTYLYCSLAVMAAELGKLGEARSWFEEGTRTNLGKSSCALWHAWATMEAQIGDPSAVRFLFKRSLQSNPRSRYAYLAWGMWERRQGNPAACAQLLARGQQLNPADPALFQARALVAREAGRHEEARGVFKRGLEVDSSHLYLWQAWGVMEYQLGNLEEARRLFQEGVWADPGNKDVVYVFQAWGVLEWKGTGNHQLSRELFKAALKVDPRNESTWATWIQMEEELGRLEAANDLRIRRSEQQWEFVIPSSFTTRPDGAAEAAAPGGAPGAAAGGGVAGGAINAMLQTINRFFRLRGEGGGGGGGGGRRGGNGRALADMLPEEFLSEGDAAGALAAEMAASGPPLAALEEEGLLGAAAWGAGAGASGGGANQSWDASGSGTGTRAWEGGGGGAADGAGATEAAASGSGIGSGEGQRRRQRPLFPEGQRQRSRTSAMSRFAKRPARRLGADSGGPDGIVIESGSSSSGSSDSSSRDGSSGDGGLR</sequence>
<dbReference type="SMART" id="SM00028">
    <property type="entry name" value="TPR"/>
    <property type="match status" value="7"/>
</dbReference>
<name>A0A0D2LBP2_9CHLO</name>
<dbReference type="GeneID" id="25736707"/>
<dbReference type="SMART" id="SM00386">
    <property type="entry name" value="HAT"/>
    <property type="match status" value="7"/>
</dbReference>
<evidence type="ECO:0000313" key="4">
    <source>
        <dbReference type="Proteomes" id="UP000054498"/>
    </source>
</evidence>
<dbReference type="InterPro" id="IPR003107">
    <property type="entry name" value="HAT"/>
</dbReference>
<dbReference type="InterPro" id="IPR044624">
    <property type="entry name" value="Mbb1-like"/>
</dbReference>
<evidence type="ECO:0000313" key="3">
    <source>
        <dbReference type="EMBL" id="KIZ04129.1"/>
    </source>
</evidence>
<dbReference type="SUPFAM" id="SSF48452">
    <property type="entry name" value="TPR-like"/>
    <property type="match status" value="1"/>
</dbReference>
<dbReference type="GO" id="GO:0006397">
    <property type="term" value="P:mRNA processing"/>
    <property type="evidence" value="ECO:0007669"/>
    <property type="project" value="InterPro"/>
</dbReference>
<feature type="compositionally biased region" description="Low complexity" evidence="2">
    <location>
        <begin position="574"/>
        <end position="584"/>
    </location>
</feature>
<organism evidence="3 4">
    <name type="scientific">Monoraphidium neglectum</name>
    <dbReference type="NCBI Taxonomy" id="145388"/>
    <lineage>
        <taxon>Eukaryota</taxon>
        <taxon>Viridiplantae</taxon>
        <taxon>Chlorophyta</taxon>
        <taxon>core chlorophytes</taxon>
        <taxon>Chlorophyceae</taxon>
        <taxon>CS clade</taxon>
        <taxon>Sphaeropleales</taxon>
        <taxon>Selenastraceae</taxon>
        <taxon>Monoraphidium</taxon>
    </lineage>
</organism>
<dbReference type="PANTHER" id="PTHR44917:SF1">
    <property type="entry name" value="PROTEIN HIGH CHLOROPHYLL FLUORESCENT 107"/>
    <property type="match status" value="1"/>
</dbReference>
<dbReference type="STRING" id="145388.A0A0D2LBP2"/>
<protein>
    <submittedName>
        <fullName evidence="3">PsbB mRNA maturation factor Mbb1</fullName>
    </submittedName>
</protein>
<proteinExistence type="predicted"/>
<gene>
    <name evidence="3" type="ORF">MNEG_3829</name>
</gene>
<dbReference type="SUPFAM" id="SSF81901">
    <property type="entry name" value="HCP-like"/>
    <property type="match status" value="1"/>
</dbReference>
<dbReference type="KEGG" id="mng:MNEG_3829"/>
<feature type="region of interest" description="Disordered" evidence="2">
    <location>
        <begin position="1"/>
        <end position="24"/>
    </location>
</feature>
<dbReference type="OrthoDB" id="541719at2759"/>
<dbReference type="Pfam" id="PF14559">
    <property type="entry name" value="TPR_19"/>
    <property type="match status" value="1"/>
</dbReference>
<dbReference type="AlphaFoldDB" id="A0A0D2LBP2"/>
<feature type="repeat" description="TPR" evidence="1">
    <location>
        <begin position="319"/>
        <end position="352"/>
    </location>
</feature>
<keyword evidence="4" id="KW-1185">Reference proteome</keyword>
<reference evidence="3 4" key="1">
    <citation type="journal article" date="2013" name="BMC Genomics">
        <title>Reconstruction of the lipid metabolism for the microalga Monoraphidium neglectum from its genome sequence reveals characteristics suitable for biofuel production.</title>
        <authorList>
            <person name="Bogen C."/>
            <person name="Al-Dilaimi A."/>
            <person name="Albersmeier A."/>
            <person name="Wichmann J."/>
            <person name="Grundmann M."/>
            <person name="Rupp O."/>
            <person name="Lauersen K.J."/>
            <person name="Blifernez-Klassen O."/>
            <person name="Kalinowski J."/>
            <person name="Goesmann A."/>
            <person name="Mussgnug J.H."/>
            <person name="Kruse O."/>
        </authorList>
    </citation>
    <scope>NUCLEOTIDE SEQUENCE [LARGE SCALE GENOMIC DNA]</scope>
    <source>
        <strain evidence="3 4">SAG 48.87</strain>
    </source>
</reference>
<feature type="region of interest" description="Disordered" evidence="2">
    <location>
        <begin position="540"/>
        <end position="662"/>
    </location>
</feature>